<keyword evidence="2" id="KW-1185">Reference proteome</keyword>
<evidence type="ECO:0000313" key="2">
    <source>
        <dbReference type="Proteomes" id="UP000789901"/>
    </source>
</evidence>
<dbReference type="Proteomes" id="UP000789901">
    <property type="component" value="Unassembled WGS sequence"/>
</dbReference>
<evidence type="ECO:0000313" key="1">
    <source>
        <dbReference type="EMBL" id="CAG8665059.1"/>
    </source>
</evidence>
<sequence>MTEETWEEFSSYITSRLQELKMNHDTTIPDQQSLDKCWYKWNMAVKEAANKFIPTAKVAPRTFHGFNFKATKLHQALKIANKIKRLLLTFSPPKTITSVIEEINTHLQHIAELAEYPYLPLTEHNLESSTFHQSLARINEIHKALYRARNLKNYWPTTICLRQNHKQVHCNHKAESGAGKISPELLYFSSPFIRSKTNTPDTIPPIYFPLHESHQSPELSNFTPENQAATAAERGLYKYFYPSPSTSISN</sequence>
<organism evidence="1 2">
    <name type="scientific">Gigaspora margarita</name>
    <dbReference type="NCBI Taxonomy" id="4874"/>
    <lineage>
        <taxon>Eukaryota</taxon>
        <taxon>Fungi</taxon>
        <taxon>Fungi incertae sedis</taxon>
        <taxon>Mucoromycota</taxon>
        <taxon>Glomeromycotina</taxon>
        <taxon>Glomeromycetes</taxon>
        <taxon>Diversisporales</taxon>
        <taxon>Gigasporaceae</taxon>
        <taxon>Gigaspora</taxon>
    </lineage>
</organism>
<name>A0ABN7USB4_GIGMA</name>
<reference evidence="1 2" key="1">
    <citation type="submission" date="2021-06" db="EMBL/GenBank/DDBJ databases">
        <authorList>
            <person name="Kallberg Y."/>
            <person name="Tangrot J."/>
            <person name="Rosling A."/>
        </authorList>
    </citation>
    <scope>NUCLEOTIDE SEQUENCE [LARGE SCALE GENOMIC DNA]</scope>
    <source>
        <strain evidence="1 2">120-4 pot B 10/14</strain>
    </source>
</reference>
<protein>
    <submittedName>
        <fullName evidence="1">37152_t:CDS:1</fullName>
    </submittedName>
</protein>
<dbReference type="EMBL" id="CAJVQB010005570">
    <property type="protein sequence ID" value="CAG8665059.1"/>
    <property type="molecule type" value="Genomic_DNA"/>
</dbReference>
<gene>
    <name evidence="1" type="ORF">GMARGA_LOCUS10102</name>
</gene>
<proteinExistence type="predicted"/>
<comment type="caution">
    <text evidence="1">The sequence shown here is derived from an EMBL/GenBank/DDBJ whole genome shotgun (WGS) entry which is preliminary data.</text>
</comment>
<accession>A0ABN7USB4</accession>